<gene>
    <name evidence="1" type="ORF">T4D_16340</name>
</gene>
<proteinExistence type="predicted"/>
<comment type="caution">
    <text evidence="1">The sequence shown here is derived from an EMBL/GenBank/DDBJ whole genome shotgun (WGS) entry which is preliminary data.</text>
</comment>
<organism evidence="1 2">
    <name type="scientific">Trichinella pseudospiralis</name>
    <name type="common">Parasitic roundworm</name>
    <dbReference type="NCBI Taxonomy" id="6337"/>
    <lineage>
        <taxon>Eukaryota</taxon>
        <taxon>Metazoa</taxon>
        <taxon>Ecdysozoa</taxon>
        <taxon>Nematoda</taxon>
        <taxon>Enoplea</taxon>
        <taxon>Dorylaimia</taxon>
        <taxon>Trichinellida</taxon>
        <taxon>Trichinellidae</taxon>
        <taxon>Trichinella</taxon>
    </lineage>
</organism>
<keyword evidence="2" id="KW-1185">Reference proteome</keyword>
<evidence type="ECO:0000313" key="2">
    <source>
        <dbReference type="Proteomes" id="UP000054995"/>
    </source>
</evidence>
<reference evidence="1 2" key="1">
    <citation type="submission" date="2015-01" db="EMBL/GenBank/DDBJ databases">
        <title>Evolution of Trichinella species and genotypes.</title>
        <authorList>
            <person name="Korhonen P.K."/>
            <person name="Edoardo P."/>
            <person name="Giuseppe L.R."/>
            <person name="Gasser R.B."/>
        </authorList>
    </citation>
    <scope>NUCLEOTIDE SEQUENCE [LARGE SCALE GENOMIC DNA]</scope>
    <source>
        <strain evidence="1">ISS470</strain>
    </source>
</reference>
<dbReference type="AlphaFoldDB" id="A0A0V1DL74"/>
<protein>
    <submittedName>
        <fullName evidence="1">Uncharacterized protein</fullName>
    </submittedName>
</protein>
<dbReference type="EMBL" id="JYDT01003463">
    <property type="protein sequence ID" value="KRY62377.1"/>
    <property type="molecule type" value="Genomic_DNA"/>
</dbReference>
<sequence length="32" mass="3217">MGGEALGPVKAQCLSVGECQGQEAGRGNQKRG</sequence>
<name>A0A0V1DL74_TRIPS</name>
<evidence type="ECO:0000313" key="1">
    <source>
        <dbReference type="EMBL" id="KRY62377.1"/>
    </source>
</evidence>
<dbReference type="Proteomes" id="UP000054995">
    <property type="component" value="Unassembled WGS sequence"/>
</dbReference>
<accession>A0A0V1DL74</accession>